<evidence type="ECO:0000256" key="5">
    <source>
        <dbReference type="ARBA" id="ARBA00022989"/>
    </source>
</evidence>
<dbReference type="SUPFAM" id="SSF161098">
    <property type="entry name" value="MetI-like"/>
    <property type="match status" value="1"/>
</dbReference>
<dbReference type="InterPro" id="IPR035906">
    <property type="entry name" value="MetI-like_sf"/>
</dbReference>
<dbReference type="Pfam" id="PF00528">
    <property type="entry name" value="BPD_transp_1"/>
    <property type="match status" value="1"/>
</dbReference>
<evidence type="ECO:0000256" key="2">
    <source>
        <dbReference type="ARBA" id="ARBA00022448"/>
    </source>
</evidence>
<keyword evidence="4 7" id="KW-0812">Transmembrane</keyword>
<proteinExistence type="inferred from homology"/>
<reference evidence="10" key="2">
    <citation type="journal article" date="2023" name="Nat. Commun.">
        <title>Cultivation of marine bacteria of the SAR202 clade.</title>
        <authorList>
            <person name="Lim Y."/>
            <person name="Seo J.H."/>
            <person name="Giovannoni S.J."/>
            <person name="Kang I."/>
            <person name="Cho J.C."/>
        </authorList>
    </citation>
    <scope>NUCLEOTIDE SEQUENCE</scope>
    <source>
        <strain evidence="10">JH1073</strain>
    </source>
</reference>
<evidence type="ECO:0000313" key="11">
    <source>
        <dbReference type="Proteomes" id="UP001219901"/>
    </source>
</evidence>
<sequence>MSTQIESLTASPGSPKRKVSPLQYPAVVWQFIRRWPVIPVGILATLVFLAVFADFVATHDPNDQNLRSNLARPAWDNDYYENDRVGSKIETRHLLGADKFGRDVFSRVVFGTRVSLSVALVSMISGTILGAWAGIMTGYYGGLFDELMTRFVDVWNALPFLLIALVVSITVGQSVTVMIVLLIMLTWVGLVRNVRAEVLSLKTRDYIAASRIAGASDLRIMYKHIMPGITNLLLVLASLRVGGLILTAASLSFLGIGIPSRIPSWGAMISDGRDTLDEAWWISFFPGLGIFLTVMSMNFLGDWIRDRTDPRLRQLQD</sequence>
<dbReference type="CDD" id="cd06261">
    <property type="entry name" value="TM_PBP2"/>
    <property type="match status" value="1"/>
</dbReference>
<evidence type="ECO:0000256" key="6">
    <source>
        <dbReference type="ARBA" id="ARBA00023136"/>
    </source>
</evidence>
<reference evidence="11" key="3">
    <citation type="submission" date="2023-06" db="EMBL/GenBank/DDBJ databases">
        <title>Pangenomics reveal diversification of enzyme families and niche specialization in globally abundant SAR202 bacteria.</title>
        <authorList>
            <person name="Saw J.H.W."/>
        </authorList>
    </citation>
    <scope>NUCLEOTIDE SEQUENCE [LARGE SCALE GENOMIC DNA]</scope>
    <source>
        <strain evidence="11">JH1073</strain>
    </source>
</reference>
<dbReference type="AlphaFoldDB" id="A0AAJ5ZEJ5"/>
<keyword evidence="6 7" id="KW-0472">Membrane</keyword>
<dbReference type="InterPro" id="IPR000515">
    <property type="entry name" value="MetI-like"/>
</dbReference>
<comment type="similarity">
    <text evidence="7">Belongs to the binding-protein-dependent transport system permease family.</text>
</comment>
<keyword evidence="5 7" id="KW-1133">Transmembrane helix</keyword>
<dbReference type="GO" id="GO:0055085">
    <property type="term" value="P:transmembrane transport"/>
    <property type="evidence" value="ECO:0007669"/>
    <property type="project" value="InterPro"/>
</dbReference>
<feature type="transmembrane region" description="Helical" evidence="7">
    <location>
        <begin position="160"/>
        <end position="185"/>
    </location>
</feature>
<dbReference type="EMBL" id="WMBE01000007">
    <property type="protein sequence ID" value="MDG0868102.1"/>
    <property type="molecule type" value="Genomic_DNA"/>
</dbReference>
<dbReference type="EMBL" id="CP046147">
    <property type="protein sequence ID" value="WFG38684.1"/>
    <property type="molecule type" value="Genomic_DNA"/>
</dbReference>
<feature type="domain" description="ABC transmembrane type-1" evidence="8">
    <location>
        <begin position="112"/>
        <end position="301"/>
    </location>
</feature>
<evidence type="ECO:0000256" key="4">
    <source>
        <dbReference type="ARBA" id="ARBA00022692"/>
    </source>
</evidence>
<dbReference type="Proteomes" id="UP001321249">
    <property type="component" value="Unassembled WGS sequence"/>
</dbReference>
<feature type="transmembrane region" description="Helical" evidence="7">
    <location>
        <begin position="229"/>
        <end position="259"/>
    </location>
</feature>
<dbReference type="PANTHER" id="PTHR43386">
    <property type="entry name" value="OLIGOPEPTIDE TRANSPORT SYSTEM PERMEASE PROTEIN APPC"/>
    <property type="match status" value="1"/>
</dbReference>
<dbReference type="Proteomes" id="UP001219901">
    <property type="component" value="Chromosome"/>
</dbReference>
<feature type="transmembrane region" description="Helical" evidence="7">
    <location>
        <begin position="37"/>
        <end position="57"/>
    </location>
</feature>
<evidence type="ECO:0000313" key="10">
    <source>
        <dbReference type="EMBL" id="WFG38684.1"/>
    </source>
</evidence>
<evidence type="ECO:0000256" key="7">
    <source>
        <dbReference type="RuleBase" id="RU363032"/>
    </source>
</evidence>
<feature type="transmembrane region" description="Helical" evidence="7">
    <location>
        <begin position="116"/>
        <end position="140"/>
    </location>
</feature>
<dbReference type="InterPro" id="IPR050366">
    <property type="entry name" value="BP-dependent_transpt_permease"/>
</dbReference>
<comment type="subcellular location">
    <subcellularLocation>
        <location evidence="1 7">Cell membrane</location>
        <topology evidence="1 7">Multi-pass membrane protein</topology>
    </subcellularLocation>
</comment>
<organism evidence="10 11">
    <name type="scientific">Candidatus Lucifugimonas marina</name>
    <dbReference type="NCBI Taxonomy" id="3038979"/>
    <lineage>
        <taxon>Bacteria</taxon>
        <taxon>Bacillati</taxon>
        <taxon>Chloroflexota</taxon>
        <taxon>Dehalococcoidia</taxon>
        <taxon>SAR202 cluster</taxon>
        <taxon>Candidatus Lucifugimonadales</taxon>
        <taxon>Candidatus Lucifugimonadaceae</taxon>
        <taxon>Candidatus Lucifugimonas</taxon>
    </lineage>
</organism>
<dbReference type="RefSeq" id="WP_342827142.1">
    <property type="nucleotide sequence ID" value="NZ_CP046146.1"/>
</dbReference>
<name>A0AAJ5ZEJ5_9CHLR</name>
<dbReference type="PROSITE" id="PS50928">
    <property type="entry name" value="ABC_TM1"/>
    <property type="match status" value="1"/>
</dbReference>
<evidence type="ECO:0000259" key="8">
    <source>
        <dbReference type="PROSITE" id="PS50928"/>
    </source>
</evidence>
<keyword evidence="3" id="KW-1003">Cell membrane</keyword>
<protein>
    <submittedName>
        <fullName evidence="10">ABC transporter permease subunit</fullName>
    </submittedName>
</protein>
<gene>
    <name evidence="9" type="ORF">GKO46_13635</name>
    <name evidence="10" type="ORF">GKO48_03370</name>
</gene>
<evidence type="ECO:0000256" key="1">
    <source>
        <dbReference type="ARBA" id="ARBA00004651"/>
    </source>
</evidence>
<dbReference type="GO" id="GO:0005886">
    <property type="term" value="C:plasma membrane"/>
    <property type="evidence" value="ECO:0007669"/>
    <property type="project" value="UniProtKB-SubCell"/>
</dbReference>
<keyword evidence="2 7" id="KW-0813">Transport</keyword>
<dbReference type="PANTHER" id="PTHR43386:SF26">
    <property type="entry name" value="ABC TRANSPORTER PERMEASE PROTEIN"/>
    <property type="match status" value="1"/>
</dbReference>
<reference evidence="11 12" key="1">
    <citation type="submission" date="2019-11" db="EMBL/GenBank/DDBJ databases">
        <authorList>
            <person name="Cho J.-C."/>
        </authorList>
    </citation>
    <scope>NUCLEOTIDE SEQUENCE [LARGE SCALE GENOMIC DNA]</scope>
    <source>
        <strain evidence="10 11">JH1073</strain>
        <strain evidence="9 12">JH702</strain>
    </source>
</reference>
<evidence type="ECO:0000313" key="12">
    <source>
        <dbReference type="Proteomes" id="UP001321249"/>
    </source>
</evidence>
<dbReference type="Gene3D" id="1.10.3720.10">
    <property type="entry name" value="MetI-like"/>
    <property type="match status" value="1"/>
</dbReference>
<evidence type="ECO:0000256" key="3">
    <source>
        <dbReference type="ARBA" id="ARBA00022475"/>
    </source>
</evidence>
<keyword evidence="11" id="KW-1185">Reference proteome</keyword>
<accession>A0AAJ5ZEJ5</accession>
<evidence type="ECO:0000313" key="9">
    <source>
        <dbReference type="EMBL" id="MDG0868102.1"/>
    </source>
</evidence>
<feature type="transmembrane region" description="Helical" evidence="7">
    <location>
        <begin position="279"/>
        <end position="301"/>
    </location>
</feature>